<feature type="compositionally biased region" description="Polar residues" evidence="1">
    <location>
        <begin position="142"/>
        <end position="158"/>
    </location>
</feature>
<evidence type="ECO:0000313" key="2">
    <source>
        <dbReference type="EMBL" id="KKL43008.1"/>
    </source>
</evidence>
<dbReference type="EMBL" id="LAZR01034811">
    <property type="protein sequence ID" value="KKL43008.1"/>
    <property type="molecule type" value="Genomic_DNA"/>
</dbReference>
<organism evidence="2">
    <name type="scientific">marine sediment metagenome</name>
    <dbReference type="NCBI Taxonomy" id="412755"/>
    <lineage>
        <taxon>unclassified sequences</taxon>
        <taxon>metagenomes</taxon>
        <taxon>ecological metagenomes</taxon>
    </lineage>
</organism>
<dbReference type="AlphaFoldDB" id="A0A0F9C4U9"/>
<name>A0A0F9C4U9_9ZZZZ</name>
<gene>
    <name evidence="2" type="ORF">LCGC14_2367150</name>
</gene>
<comment type="caution">
    <text evidence="2">The sequence shown here is derived from an EMBL/GenBank/DDBJ whole genome shotgun (WGS) entry which is preliminary data.</text>
</comment>
<reference evidence="2" key="1">
    <citation type="journal article" date="2015" name="Nature">
        <title>Complex archaea that bridge the gap between prokaryotes and eukaryotes.</title>
        <authorList>
            <person name="Spang A."/>
            <person name="Saw J.H."/>
            <person name="Jorgensen S.L."/>
            <person name="Zaremba-Niedzwiedzka K."/>
            <person name="Martijn J."/>
            <person name="Lind A.E."/>
            <person name="van Eijk R."/>
            <person name="Schleper C."/>
            <person name="Guy L."/>
            <person name="Ettema T.J."/>
        </authorList>
    </citation>
    <scope>NUCLEOTIDE SEQUENCE</scope>
</reference>
<sequence>YYSLVGGYDRWIGNNDRAYLSFDTSSLAGKTVTAATIKVYITLIAALDDYETTRTINVYNLAWGTLGAGDWNGGSLVATYEETDLTVNTWHTITLSDMSIINTTGETQFEIACKADIDNTTLTDPKDLGNDGTRGGAGHVWSSGNASSNKPVLTVTAT</sequence>
<proteinExistence type="predicted"/>
<feature type="non-terminal residue" evidence="2">
    <location>
        <position position="1"/>
    </location>
</feature>
<accession>A0A0F9C4U9</accession>
<evidence type="ECO:0000256" key="1">
    <source>
        <dbReference type="SAM" id="MobiDB-lite"/>
    </source>
</evidence>
<protein>
    <submittedName>
        <fullName evidence="2">Uncharacterized protein</fullName>
    </submittedName>
</protein>
<feature type="region of interest" description="Disordered" evidence="1">
    <location>
        <begin position="124"/>
        <end position="158"/>
    </location>
</feature>